<dbReference type="Proteomes" id="UP000034087">
    <property type="component" value="Unassembled WGS sequence"/>
</dbReference>
<organism evidence="1 2">
    <name type="scientific">Candidatus Giovannonibacteria bacterium GW2011_GWA1_44_25</name>
    <dbReference type="NCBI Taxonomy" id="1618645"/>
    <lineage>
        <taxon>Bacteria</taxon>
        <taxon>Candidatus Giovannoniibacteriota</taxon>
    </lineage>
</organism>
<gene>
    <name evidence="1" type="ORF">UW53_C0003G0038</name>
</gene>
<dbReference type="AlphaFoldDB" id="A0A0G1KUZ4"/>
<protein>
    <submittedName>
        <fullName evidence="1">RNA-directed DNA polymerase (Reverse transcriptase)</fullName>
    </submittedName>
</protein>
<dbReference type="GO" id="GO:0003964">
    <property type="term" value="F:RNA-directed DNA polymerase activity"/>
    <property type="evidence" value="ECO:0007669"/>
    <property type="project" value="UniProtKB-KW"/>
</dbReference>
<evidence type="ECO:0000313" key="2">
    <source>
        <dbReference type="Proteomes" id="UP000034087"/>
    </source>
</evidence>
<comment type="caution">
    <text evidence="1">The sequence shown here is derived from an EMBL/GenBank/DDBJ whole genome shotgun (WGS) entry which is preliminary data.</text>
</comment>
<keyword evidence="1" id="KW-0808">Transferase</keyword>
<keyword evidence="1" id="KW-0548">Nucleotidyltransferase</keyword>
<accession>A0A0G1KUZ4</accession>
<dbReference type="SUPFAM" id="SSF56672">
    <property type="entry name" value="DNA/RNA polymerases"/>
    <property type="match status" value="1"/>
</dbReference>
<dbReference type="InterPro" id="IPR043502">
    <property type="entry name" value="DNA/RNA_pol_sf"/>
</dbReference>
<evidence type="ECO:0000313" key="1">
    <source>
        <dbReference type="EMBL" id="KKT60127.1"/>
    </source>
</evidence>
<reference evidence="1 2" key="1">
    <citation type="journal article" date="2015" name="Nature">
        <title>rRNA introns, odd ribosomes, and small enigmatic genomes across a large radiation of phyla.</title>
        <authorList>
            <person name="Brown C.T."/>
            <person name="Hug L.A."/>
            <person name="Thomas B.C."/>
            <person name="Sharon I."/>
            <person name="Castelle C.J."/>
            <person name="Singh A."/>
            <person name="Wilkins M.J."/>
            <person name="Williams K.H."/>
            <person name="Banfield J.F."/>
        </authorList>
    </citation>
    <scope>NUCLEOTIDE SEQUENCE [LARGE SCALE GENOMIC DNA]</scope>
</reference>
<name>A0A0G1KUZ4_9BACT</name>
<sequence>MSERSDKHIFEQIIDLNNLFSAWKKFKLGKKDNADVQEFEFNLEDNLFELHRQLAEMTYKHNSYTSFYIHDPKIRHIHKAAVRDRVLHHAVFKVLNLIFEPTFIANSFSCRIGKGTHKGVAALEKAARKVSHNYSGPCFALKCDIRKFFDSVDQRILKNILARRIKDRKAMWLCEEIIDSFQLKTPRERERVNVVFRSVILPPSFSLISI</sequence>
<dbReference type="PANTHER" id="PTHR34047:SF8">
    <property type="entry name" value="PROTEIN YKFC"/>
    <property type="match status" value="1"/>
</dbReference>
<proteinExistence type="predicted"/>
<dbReference type="InterPro" id="IPR051083">
    <property type="entry name" value="GrpII_Intron_Splice-Mob/Def"/>
</dbReference>
<dbReference type="PANTHER" id="PTHR34047">
    <property type="entry name" value="NUCLEAR INTRON MATURASE 1, MITOCHONDRIAL-RELATED"/>
    <property type="match status" value="1"/>
</dbReference>
<keyword evidence="1" id="KW-0695">RNA-directed DNA polymerase</keyword>
<dbReference type="EMBL" id="LCIR01000003">
    <property type="protein sequence ID" value="KKT60127.1"/>
    <property type="molecule type" value="Genomic_DNA"/>
</dbReference>